<reference evidence="3" key="1">
    <citation type="journal article" date="2019" name="Int. J. Syst. Evol. Microbiol.">
        <title>The Global Catalogue of Microorganisms (GCM) 10K type strain sequencing project: providing services to taxonomists for standard genome sequencing and annotation.</title>
        <authorList>
            <consortium name="The Broad Institute Genomics Platform"/>
            <consortium name="The Broad Institute Genome Sequencing Center for Infectious Disease"/>
            <person name="Wu L."/>
            <person name="Ma J."/>
        </authorList>
    </citation>
    <scope>NUCLEOTIDE SEQUENCE [LARGE SCALE GENOMIC DNA]</scope>
    <source>
        <strain evidence="3">CGMCC 4.7323</strain>
    </source>
</reference>
<dbReference type="InterPro" id="IPR023809">
    <property type="entry name" value="Thiopep_bacteriocin_synth_dom"/>
</dbReference>
<keyword evidence="3" id="KW-1185">Reference proteome</keyword>
<organism evidence="2 3">
    <name type="scientific">Streptomyces kronopolitis</name>
    <dbReference type="NCBI Taxonomy" id="1612435"/>
    <lineage>
        <taxon>Bacteria</taxon>
        <taxon>Bacillati</taxon>
        <taxon>Actinomycetota</taxon>
        <taxon>Actinomycetes</taxon>
        <taxon>Kitasatosporales</taxon>
        <taxon>Streptomycetaceae</taxon>
        <taxon>Streptomyces</taxon>
    </lineage>
</organism>
<gene>
    <name evidence="2" type="ORF">GCM10012285_02510</name>
</gene>
<dbReference type="GeneID" id="301546161"/>
<dbReference type="NCBIfam" id="TIGR03891">
    <property type="entry name" value="thiopep_ocin"/>
    <property type="match status" value="1"/>
</dbReference>
<evidence type="ECO:0000259" key="1">
    <source>
        <dbReference type="Pfam" id="PF14028"/>
    </source>
</evidence>
<dbReference type="RefSeq" id="WP_229699610.1">
    <property type="nucleotide sequence ID" value="NZ_BMND01000001.1"/>
</dbReference>
<dbReference type="EMBL" id="BMND01000001">
    <property type="protein sequence ID" value="GGN32386.1"/>
    <property type="molecule type" value="Genomic_DNA"/>
</dbReference>
<accession>A0ABQ2IVS1</accession>
<protein>
    <recommendedName>
        <fullName evidence="1">Thiopeptide-type bacteriocin biosynthesis domain-containing protein</fullName>
    </recommendedName>
</protein>
<name>A0ABQ2IVS1_9ACTN</name>
<comment type="caution">
    <text evidence="2">The sequence shown here is derived from an EMBL/GenBank/DDBJ whole genome shotgun (WGS) entry which is preliminary data.</text>
</comment>
<evidence type="ECO:0000313" key="2">
    <source>
        <dbReference type="EMBL" id="GGN32386.1"/>
    </source>
</evidence>
<dbReference type="Pfam" id="PF14028">
    <property type="entry name" value="Lant_dehydr_C"/>
    <property type="match status" value="1"/>
</dbReference>
<dbReference type="Proteomes" id="UP000600080">
    <property type="component" value="Unassembled WGS sequence"/>
</dbReference>
<feature type="domain" description="Thiopeptide-type bacteriocin biosynthesis" evidence="1">
    <location>
        <begin position="23"/>
        <end position="331"/>
    </location>
</feature>
<evidence type="ECO:0000313" key="3">
    <source>
        <dbReference type="Proteomes" id="UP000600080"/>
    </source>
</evidence>
<sequence length="343" mass="37765">MSMTNGHGDGLRLDPATARAEDWVCAHVFYDTDQDALLTRCVQPLVSELEKHGLIQRYFFLRYWEGGPHVRLRLLPARAGDRAEVIETAERALSAFLALSPAPDVVDRSHFAQVAQGLAGLEGRAGHDAVVRANNTAEFLPYAREHADYGHGAAIAAVERHFCESSRLALSVVTAGTTVEQRALLAFDLVVGVFALCDEIRERWARHGGPPLPFGSGPEAADVEPRYRLQREQLHARARRTWEAAAEPAATGQRGYWLASIRRLRDALHRMEESGEFAADWAASPLAEPLDLTATAHPATSLVLLRCAHLVNNRLGLTLWQENQLRFLVGRVLAELPEAQGVA</sequence>
<proteinExistence type="predicted"/>